<dbReference type="InterPro" id="IPR011146">
    <property type="entry name" value="HIT-like"/>
</dbReference>
<dbReference type="GO" id="GO:0000166">
    <property type="term" value="F:nucleotide binding"/>
    <property type="evidence" value="ECO:0007669"/>
    <property type="project" value="UniProtKB-KW"/>
</dbReference>
<accession>A0A919U603</accession>
<keyword evidence="1" id="KW-0547">Nucleotide-binding</keyword>
<name>A0A919U603_9CELL</name>
<dbReference type="InterPro" id="IPR039383">
    <property type="entry name" value="FHIT"/>
</dbReference>
<comment type="caution">
    <text evidence="6">The sequence shown here is derived from an EMBL/GenBank/DDBJ whole genome shotgun (WGS) entry which is preliminary data.</text>
</comment>
<evidence type="ECO:0000256" key="3">
    <source>
        <dbReference type="PIRSR" id="PIRSR639383-2"/>
    </source>
</evidence>
<gene>
    <name evidence="6" type="ORF">Cpa01nite_09130</name>
</gene>
<keyword evidence="7" id="KW-1185">Reference proteome</keyword>
<proteinExistence type="predicted"/>
<dbReference type="GO" id="GO:0016787">
    <property type="term" value="F:hydrolase activity"/>
    <property type="evidence" value="ECO:0007669"/>
    <property type="project" value="UniProtKB-KW"/>
</dbReference>
<evidence type="ECO:0000259" key="5">
    <source>
        <dbReference type="PROSITE" id="PS51084"/>
    </source>
</evidence>
<dbReference type="AlphaFoldDB" id="A0A919U603"/>
<protein>
    <submittedName>
        <fullName evidence="6">Hydrolase</fullName>
    </submittedName>
</protein>
<feature type="binding site" evidence="3">
    <location>
        <position position="81"/>
    </location>
    <ligand>
        <name>substrate</name>
    </ligand>
</feature>
<evidence type="ECO:0000256" key="1">
    <source>
        <dbReference type="ARBA" id="ARBA00022741"/>
    </source>
</evidence>
<dbReference type="Pfam" id="PF01230">
    <property type="entry name" value="HIT"/>
    <property type="match status" value="1"/>
</dbReference>
<evidence type="ECO:0000256" key="2">
    <source>
        <dbReference type="PIRSR" id="PIRSR639383-1"/>
    </source>
</evidence>
<dbReference type="PANTHER" id="PTHR42997">
    <property type="entry name" value="HIT FAMILY HYDROLASE"/>
    <property type="match status" value="1"/>
</dbReference>
<feature type="binding site" evidence="3">
    <location>
        <position position="153"/>
    </location>
    <ligand>
        <name>substrate</name>
    </ligand>
</feature>
<dbReference type="PANTHER" id="PTHR42997:SF1">
    <property type="entry name" value="AP-4-A PHOSPHORYLASE"/>
    <property type="match status" value="1"/>
</dbReference>
<evidence type="ECO:0000313" key="6">
    <source>
        <dbReference type="EMBL" id="GIG35532.1"/>
    </source>
</evidence>
<dbReference type="Gene3D" id="3.30.428.10">
    <property type="entry name" value="HIT-like"/>
    <property type="match status" value="1"/>
</dbReference>
<reference evidence="6" key="1">
    <citation type="submission" date="2021-01" db="EMBL/GenBank/DDBJ databases">
        <title>Whole genome shotgun sequence of Cellulomonas pakistanensis NBRC 110800.</title>
        <authorList>
            <person name="Komaki H."/>
            <person name="Tamura T."/>
        </authorList>
    </citation>
    <scope>NUCLEOTIDE SEQUENCE</scope>
    <source>
        <strain evidence="6">NBRC 110800</strain>
    </source>
</reference>
<feature type="active site" description="Tele-AMP-histidine intermediate" evidence="2">
    <location>
        <position position="151"/>
    </location>
</feature>
<evidence type="ECO:0000256" key="4">
    <source>
        <dbReference type="PROSITE-ProRule" id="PRU00464"/>
    </source>
</evidence>
<dbReference type="EMBL" id="BONO01000005">
    <property type="protein sequence ID" value="GIG35532.1"/>
    <property type="molecule type" value="Genomic_DNA"/>
</dbReference>
<dbReference type="InterPro" id="IPR036265">
    <property type="entry name" value="HIT-like_sf"/>
</dbReference>
<feature type="short sequence motif" description="Histidine triad motif" evidence="4">
    <location>
        <begin position="149"/>
        <end position="153"/>
    </location>
</feature>
<dbReference type="RefSeq" id="WP_373307323.1">
    <property type="nucleotide sequence ID" value="NZ_BONO01000005.1"/>
</dbReference>
<dbReference type="InterPro" id="IPR052908">
    <property type="entry name" value="AP-4-A_phosphorylase"/>
</dbReference>
<dbReference type="PROSITE" id="PS51084">
    <property type="entry name" value="HIT_2"/>
    <property type="match status" value="1"/>
</dbReference>
<feature type="domain" description="HIT" evidence="5">
    <location>
        <begin position="55"/>
        <end position="164"/>
    </location>
</feature>
<dbReference type="CDD" id="cd01275">
    <property type="entry name" value="FHIT"/>
    <property type="match status" value="1"/>
</dbReference>
<dbReference type="SUPFAM" id="SSF54197">
    <property type="entry name" value="HIT-like"/>
    <property type="match status" value="1"/>
</dbReference>
<organism evidence="6 7">
    <name type="scientific">Cellulomonas pakistanensis</name>
    <dbReference type="NCBI Taxonomy" id="992287"/>
    <lineage>
        <taxon>Bacteria</taxon>
        <taxon>Bacillati</taxon>
        <taxon>Actinomycetota</taxon>
        <taxon>Actinomycetes</taxon>
        <taxon>Micrococcales</taxon>
        <taxon>Cellulomonadaceae</taxon>
        <taxon>Cellulomonas</taxon>
    </lineage>
</organism>
<evidence type="ECO:0000313" key="7">
    <source>
        <dbReference type="Proteomes" id="UP000642125"/>
    </source>
</evidence>
<sequence>MTEHEGTGPGGPAVEDAAGLPGVPDGFGRLWTPHRMAYIGGENKPADGAEGDGCPFCRIPGLPDEDGLVVARGAVAYVVLNLYPYNGGHVLVVPYRHVADYTDLTGAEVAEVAELTRTAMRVLREVSGPHGFNLGMNQGAVAGAGIAAHLHQHVVPRWSGDSNFLPIVGRTRALPELLHDTRARLAAAWPADGDPAAGDQKG</sequence>
<dbReference type="Proteomes" id="UP000642125">
    <property type="component" value="Unassembled WGS sequence"/>
</dbReference>
<keyword evidence="6" id="KW-0378">Hydrolase</keyword>